<protein>
    <recommendedName>
        <fullName evidence="3">Nitroreductase</fullName>
    </recommendedName>
</protein>
<dbReference type="InterPro" id="IPR000415">
    <property type="entry name" value="Nitroreductase-like"/>
</dbReference>
<gene>
    <name evidence="1" type="ORF">GCM10017790_07890</name>
</gene>
<dbReference type="SUPFAM" id="SSF55469">
    <property type="entry name" value="FMN-dependent nitroreductase-like"/>
    <property type="match status" value="1"/>
</dbReference>
<dbReference type="PANTHER" id="PTHR23026:SF123">
    <property type="entry name" value="NAD(P)H NITROREDUCTASE RV3131-RELATED"/>
    <property type="match status" value="1"/>
</dbReference>
<dbReference type="NCBIfam" id="NF047509">
    <property type="entry name" value="Rv3131_FMN_oxido"/>
    <property type="match status" value="1"/>
</dbReference>
<keyword evidence="2" id="KW-1185">Reference proteome</keyword>
<reference evidence="2" key="1">
    <citation type="journal article" date="2019" name="Int. J. Syst. Evol. Microbiol.">
        <title>The Global Catalogue of Microorganisms (GCM) 10K type strain sequencing project: providing services to taxonomists for standard genome sequencing and annotation.</title>
        <authorList>
            <consortium name="The Broad Institute Genomics Platform"/>
            <consortium name="The Broad Institute Genome Sequencing Center for Infectious Disease"/>
            <person name="Wu L."/>
            <person name="Ma J."/>
        </authorList>
    </citation>
    <scope>NUCLEOTIDE SEQUENCE [LARGE SCALE GENOMIC DNA]</scope>
    <source>
        <strain evidence="2">CGMCC 4.7683</strain>
    </source>
</reference>
<evidence type="ECO:0000313" key="2">
    <source>
        <dbReference type="Proteomes" id="UP000635387"/>
    </source>
</evidence>
<dbReference type="Proteomes" id="UP000635387">
    <property type="component" value="Unassembled WGS sequence"/>
</dbReference>
<dbReference type="PANTHER" id="PTHR23026">
    <property type="entry name" value="NADPH NITROREDUCTASE"/>
    <property type="match status" value="1"/>
</dbReference>
<dbReference type="Gene3D" id="3.40.109.10">
    <property type="entry name" value="NADH Oxidase"/>
    <property type="match status" value="1"/>
</dbReference>
<accession>A0ABQ3LAY7</accession>
<sequence>MIFTDFPVITTALKAAVRAPSPHNTQPWFFEVGAEEIEVHLDEDRVLRVCDPDGREAWLACGAALLNIELAIAAARRLSSTELLPDPARPSLLARVELGGRHRTSAEELRLAAAIPRRYSNRRPFADQKVPAHLRVAAELAARTEGAWLLMVDEAGLLEATASLIRRADHLLAQDDAYQAESRAWTTGHGRDDGVPASAGGPRPAGGLLPVRHFHESEVSRPFEQDPVVAVLTTSDDRPQTRLRAGRAMQRVLLSATMAGLSASFYSQPMEIASTRAELRELIGGDRYPQTLFRLGYGYPGVPTPRRPLEAVVRERPRPE</sequence>
<name>A0ABQ3LAY7_9PSEU</name>
<organism evidence="1 2">
    <name type="scientific">Amycolatopsis oliviviridis</name>
    <dbReference type="NCBI Taxonomy" id="1471590"/>
    <lineage>
        <taxon>Bacteria</taxon>
        <taxon>Bacillati</taxon>
        <taxon>Actinomycetota</taxon>
        <taxon>Actinomycetes</taxon>
        <taxon>Pseudonocardiales</taxon>
        <taxon>Pseudonocardiaceae</taxon>
        <taxon>Amycolatopsis</taxon>
    </lineage>
</organism>
<comment type="caution">
    <text evidence="1">The sequence shown here is derived from an EMBL/GenBank/DDBJ whole genome shotgun (WGS) entry which is preliminary data.</text>
</comment>
<dbReference type="EMBL" id="BNAY01000001">
    <property type="protein sequence ID" value="GHH04716.1"/>
    <property type="molecule type" value="Genomic_DNA"/>
</dbReference>
<dbReference type="InterPro" id="IPR050627">
    <property type="entry name" value="Nitroreductase/BluB"/>
</dbReference>
<evidence type="ECO:0008006" key="3">
    <source>
        <dbReference type="Google" id="ProtNLM"/>
    </source>
</evidence>
<proteinExistence type="predicted"/>
<evidence type="ECO:0000313" key="1">
    <source>
        <dbReference type="EMBL" id="GHH04716.1"/>
    </source>
</evidence>
<dbReference type="RefSeq" id="WP_191251787.1">
    <property type="nucleotide sequence ID" value="NZ_BNAY01000001.1"/>
</dbReference>